<evidence type="ECO:0000313" key="2">
    <source>
        <dbReference type="Proteomes" id="UP001381693"/>
    </source>
</evidence>
<dbReference type="AlphaFoldDB" id="A0AAN8XCV4"/>
<feature type="non-terminal residue" evidence="1">
    <location>
        <position position="1"/>
    </location>
</feature>
<evidence type="ECO:0000313" key="1">
    <source>
        <dbReference type="EMBL" id="KAK7081811.1"/>
    </source>
</evidence>
<organism evidence="1 2">
    <name type="scientific">Halocaridina rubra</name>
    <name type="common">Hawaiian red shrimp</name>
    <dbReference type="NCBI Taxonomy" id="373956"/>
    <lineage>
        <taxon>Eukaryota</taxon>
        <taxon>Metazoa</taxon>
        <taxon>Ecdysozoa</taxon>
        <taxon>Arthropoda</taxon>
        <taxon>Crustacea</taxon>
        <taxon>Multicrustacea</taxon>
        <taxon>Malacostraca</taxon>
        <taxon>Eumalacostraca</taxon>
        <taxon>Eucarida</taxon>
        <taxon>Decapoda</taxon>
        <taxon>Pleocyemata</taxon>
        <taxon>Caridea</taxon>
        <taxon>Atyoidea</taxon>
        <taxon>Atyidae</taxon>
        <taxon>Halocaridina</taxon>
    </lineage>
</organism>
<gene>
    <name evidence="1" type="ORF">SK128_014332</name>
</gene>
<dbReference type="Proteomes" id="UP001381693">
    <property type="component" value="Unassembled WGS sequence"/>
</dbReference>
<accession>A0AAN8XCV4</accession>
<reference evidence="1 2" key="1">
    <citation type="submission" date="2023-11" db="EMBL/GenBank/DDBJ databases">
        <title>Halocaridina rubra genome assembly.</title>
        <authorList>
            <person name="Smith C."/>
        </authorList>
    </citation>
    <scope>NUCLEOTIDE SEQUENCE [LARGE SCALE GENOMIC DNA]</scope>
    <source>
        <strain evidence="1">EP-1</strain>
        <tissue evidence="1">Whole</tissue>
    </source>
</reference>
<proteinExistence type="predicted"/>
<keyword evidence="2" id="KW-1185">Reference proteome</keyword>
<comment type="caution">
    <text evidence="1">The sequence shown here is derived from an EMBL/GenBank/DDBJ whole genome shotgun (WGS) entry which is preliminary data.</text>
</comment>
<name>A0AAN8XCV4_HALRR</name>
<sequence>PRIVRVSRLRRKSVAIEVPPSSVEEPPREETEWVEWRRVHDRVDDWLHANSQVEADESHVIAMLMETDHKKGMFF</sequence>
<dbReference type="EMBL" id="JAXCGZ010004418">
    <property type="protein sequence ID" value="KAK7081811.1"/>
    <property type="molecule type" value="Genomic_DNA"/>
</dbReference>
<protein>
    <submittedName>
        <fullName evidence="1">Uncharacterized protein</fullName>
    </submittedName>
</protein>